<dbReference type="Gene3D" id="1.10.1660.10">
    <property type="match status" value="1"/>
</dbReference>
<dbReference type="InterPro" id="IPR009061">
    <property type="entry name" value="DNA-bd_dom_put_sf"/>
</dbReference>
<dbReference type="InterPro" id="IPR000551">
    <property type="entry name" value="MerR-type_HTH_dom"/>
</dbReference>
<name>A0A2U3L5D6_9BACT</name>
<dbReference type="InterPro" id="IPR001387">
    <property type="entry name" value="Cro/C1-type_HTH"/>
</dbReference>
<dbReference type="GO" id="GO:0005829">
    <property type="term" value="C:cytosol"/>
    <property type="evidence" value="ECO:0007669"/>
    <property type="project" value="TreeGrafter"/>
</dbReference>
<dbReference type="Pfam" id="PF13560">
    <property type="entry name" value="HTH_31"/>
    <property type="match status" value="1"/>
</dbReference>
<proteinExistence type="predicted"/>
<reference evidence="5" key="1">
    <citation type="submission" date="2018-02" db="EMBL/GenBank/DDBJ databases">
        <authorList>
            <person name="Hausmann B."/>
        </authorList>
    </citation>
    <scope>NUCLEOTIDE SEQUENCE [LARGE SCALE GENOMIC DNA]</scope>
    <source>
        <strain evidence="5">Peat soil MAG SbA1</strain>
    </source>
</reference>
<dbReference type="Proteomes" id="UP000238701">
    <property type="component" value="Unassembled WGS sequence"/>
</dbReference>
<dbReference type="SUPFAM" id="SSF46955">
    <property type="entry name" value="Putative DNA-binding domain"/>
    <property type="match status" value="1"/>
</dbReference>
<dbReference type="SUPFAM" id="SSF51182">
    <property type="entry name" value="RmlC-like cupins"/>
    <property type="match status" value="1"/>
</dbReference>
<dbReference type="PANTHER" id="PTHR46797:SF1">
    <property type="entry name" value="METHYLPHOSPHONATE SYNTHASE"/>
    <property type="match status" value="1"/>
</dbReference>
<evidence type="ECO:0000256" key="1">
    <source>
        <dbReference type="ARBA" id="ARBA00023125"/>
    </source>
</evidence>
<feature type="domain" description="HTH cro/C1-type" evidence="3">
    <location>
        <begin position="97"/>
        <end position="151"/>
    </location>
</feature>
<dbReference type="Pfam" id="PF13411">
    <property type="entry name" value="MerR_1"/>
    <property type="match status" value="1"/>
</dbReference>
<dbReference type="GO" id="GO:0003677">
    <property type="term" value="F:DNA binding"/>
    <property type="evidence" value="ECO:0007669"/>
    <property type="project" value="UniProtKB-KW"/>
</dbReference>
<dbReference type="Gene3D" id="1.10.260.40">
    <property type="entry name" value="lambda repressor-like DNA-binding domains"/>
    <property type="match status" value="1"/>
</dbReference>
<sequence length="266" mass="29665">MKRPGAEPYLKIGEVAKMVGISPSVIRSWESLGLARPRRTASQYRLYTREDVTQLKRARFLRKVRGLNAAAIVQLLRREGKIQPAGDGSAGVIGAHLRQLRARRRLSLAQVARAAGISVGFLSALERSQMSGSVGTLRKLARFYKTNILDFFNAGGTTTRQIRPAERKVLEAGTGVRMELLAWGNTTMEPHLFRIAPEAGSGDPYTHEGEEFIYVLRGELAITLDGEEHRLKPGDSFYFESAIPHRWRNPGRGETQVLWVNTPPTF</sequence>
<dbReference type="OrthoDB" id="114637at2"/>
<feature type="domain" description="HTH merR-type" evidence="2">
    <location>
        <begin position="9"/>
        <end position="78"/>
    </location>
</feature>
<evidence type="ECO:0000313" key="5">
    <source>
        <dbReference type="Proteomes" id="UP000238701"/>
    </source>
</evidence>
<dbReference type="AlphaFoldDB" id="A0A2U3L5D6"/>
<dbReference type="PROSITE" id="PS50943">
    <property type="entry name" value="HTH_CROC1"/>
    <property type="match status" value="1"/>
</dbReference>
<dbReference type="InterPro" id="IPR014710">
    <property type="entry name" value="RmlC-like_jellyroll"/>
</dbReference>
<dbReference type="Pfam" id="PF07883">
    <property type="entry name" value="Cupin_2"/>
    <property type="match status" value="1"/>
</dbReference>
<accession>A0A2U3L5D6</accession>
<dbReference type="CDD" id="cd00093">
    <property type="entry name" value="HTH_XRE"/>
    <property type="match status" value="1"/>
</dbReference>
<dbReference type="InterPro" id="IPR050807">
    <property type="entry name" value="TransReg_Diox_bact_type"/>
</dbReference>
<organism evidence="4 5">
    <name type="scientific">Candidatus Sulfotelmatobacter kueseliae</name>
    <dbReference type="NCBI Taxonomy" id="2042962"/>
    <lineage>
        <taxon>Bacteria</taxon>
        <taxon>Pseudomonadati</taxon>
        <taxon>Acidobacteriota</taxon>
        <taxon>Terriglobia</taxon>
        <taxon>Terriglobales</taxon>
        <taxon>Candidatus Korobacteraceae</taxon>
        <taxon>Candidatus Sulfotelmatobacter</taxon>
    </lineage>
</organism>
<gene>
    <name evidence="4" type="ORF">SBA1_710036</name>
</gene>
<evidence type="ECO:0000259" key="2">
    <source>
        <dbReference type="PROSITE" id="PS50937"/>
    </source>
</evidence>
<keyword evidence="1" id="KW-0238">DNA-binding</keyword>
<dbReference type="CDD" id="cd00592">
    <property type="entry name" value="HTH_MerR-like"/>
    <property type="match status" value="1"/>
</dbReference>
<dbReference type="SUPFAM" id="SSF47413">
    <property type="entry name" value="lambda repressor-like DNA-binding domains"/>
    <property type="match status" value="1"/>
</dbReference>
<dbReference type="PANTHER" id="PTHR46797">
    <property type="entry name" value="HTH-TYPE TRANSCRIPTIONAL REGULATOR"/>
    <property type="match status" value="1"/>
</dbReference>
<dbReference type="Gene3D" id="2.60.120.10">
    <property type="entry name" value="Jelly Rolls"/>
    <property type="match status" value="1"/>
</dbReference>
<dbReference type="GO" id="GO:0003700">
    <property type="term" value="F:DNA-binding transcription factor activity"/>
    <property type="evidence" value="ECO:0007669"/>
    <property type="project" value="TreeGrafter"/>
</dbReference>
<dbReference type="InterPro" id="IPR011051">
    <property type="entry name" value="RmlC_Cupin_sf"/>
</dbReference>
<evidence type="ECO:0000259" key="3">
    <source>
        <dbReference type="PROSITE" id="PS50943"/>
    </source>
</evidence>
<dbReference type="SMART" id="SM00530">
    <property type="entry name" value="HTH_XRE"/>
    <property type="match status" value="1"/>
</dbReference>
<dbReference type="SMART" id="SM00422">
    <property type="entry name" value="HTH_MERR"/>
    <property type="match status" value="1"/>
</dbReference>
<dbReference type="EMBL" id="OMOD01000168">
    <property type="protein sequence ID" value="SPF47125.1"/>
    <property type="molecule type" value="Genomic_DNA"/>
</dbReference>
<evidence type="ECO:0000313" key="4">
    <source>
        <dbReference type="EMBL" id="SPF47125.1"/>
    </source>
</evidence>
<dbReference type="InterPro" id="IPR010982">
    <property type="entry name" value="Lambda_DNA-bd_dom_sf"/>
</dbReference>
<dbReference type="PROSITE" id="PS50937">
    <property type="entry name" value="HTH_MERR_2"/>
    <property type="match status" value="1"/>
</dbReference>
<protein>
    <submittedName>
        <fullName evidence="4">Transcriptional regulator, MerR family</fullName>
    </submittedName>
</protein>
<dbReference type="InterPro" id="IPR013096">
    <property type="entry name" value="Cupin_2"/>
</dbReference>
<dbReference type="CDD" id="cd02209">
    <property type="entry name" value="cupin_XRE_C"/>
    <property type="match status" value="1"/>
</dbReference>